<accession>A0A9X1RP96</accession>
<evidence type="ECO:0000256" key="1">
    <source>
        <dbReference type="ARBA" id="ARBA00022884"/>
    </source>
</evidence>
<dbReference type="Pfam" id="PF04352">
    <property type="entry name" value="ProQ"/>
    <property type="match status" value="1"/>
</dbReference>
<dbReference type="Gene3D" id="1.10.1710.10">
    <property type="entry name" value="ProQ/FinO domain"/>
    <property type="match status" value="1"/>
</dbReference>
<feature type="compositionally biased region" description="Basic and acidic residues" evidence="2">
    <location>
        <begin position="272"/>
        <end position="283"/>
    </location>
</feature>
<dbReference type="AlphaFoldDB" id="A0A9X1RP96"/>
<evidence type="ECO:0000259" key="3">
    <source>
        <dbReference type="SMART" id="SM00945"/>
    </source>
</evidence>
<feature type="compositionally biased region" description="Low complexity" evidence="2">
    <location>
        <begin position="102"/>
        <end position="113"/>
    </location>
</feature>
<gene>
    <name evidence="4" type="ORF">L5014_03605</name>
</gene>
<comment type="caution">
    <text evidence="4">The sequence shown here is derived from an EMBL/GenBank/DDBJ whole genome shotgun (WGS) entry which is preliminary data.</text>
</comment>
<evidence type="ECO:0000313" key="4">
    <source>
        <dbReference type="EMBL" id="MCG5072454.1"/>
    </source>
</evidence>
<organism evidence="4 5">
    <name type="scientific">Paraburkholderia tagetis</name>
    <dbReference type="NCBI Taxonomy" id="2913261"/>
    <lineage>
        <taxon>Bacteria</taxon>
        <taxon>Pseudomonadati</taxon>
        <taxon>Pseudomonadota</taxon>
        <taxon>Betaproteobacteria</taxon>
        <taxon>Burkholderiales</taxon>
        <taxon>Burkholderiaceae</taxon>
        <taxon>Paraburkholderia</taxon>
    </lineage>
</organism>
<name>A0A9X1RP96_9BURK</name>
<dbReference type="GO" id="GO:0003723">
    <property type="term" value="F:RNA binding"/>
    <property type="evidence" value="ECO:0007669"/>
    <property type="project" value="UniProtKB-KW"/>
</dbReference>
<dbReference type="SMART" id="SM00945">
    <property type="entry name" value="ProQ"/>
    <property type="match status" value="1"/>
</dbReference>
<dbReference type="InterPro" id="IPR036442">
    <property type="entry name" value="ProQ/FinO_sf"/>
</dbReference>
<evidence type="ECO:0000256" key="2">
    <source>
        <dbReference type="SAM" id="MobiDB-lite"/>
    </source>
</evidence>
<feature type="compositionally biased region" description="Low complexity" evidence="2">
    <location>
        <begin position="28"/>
        <end position="40"/>
    </location>
</feature>
<dbReference type="Proteomes" id="UP001139308">
    <property type="component" value="Unassembled WGS sequence"/>
</dbReference>
<proteinExistence type="predicted"/>
<feature type="region of interest" description="Disordered" evidence="2">
    <location>
        <begin position="268"/>
        <end position="356"/>
    </location>
</feature>
<feature type="compositionally biased region" description="Low complexity" evidence="2">
    <location>
        <begin position="119"/>
        <end position="135"/>
    </location>
</feature>
<dbReference type="InterPro" id="IPR016103">
    <property type="entry name" value="ProQ/FinO"/>
</dbReference>
<keyword evidence="1" id="KW-0694">RNA-binding</keyword>
<dbReference type="SUPFAM" id="SSF48657">
    <property type="entry name" value="FinO-like"/>
    <property type="match status" value="1"/>
</dbReference>
<sequence>MKAASQQRRTLSFKEGLREIKKSMGLGTEQPPEEQTQSPQGRHAPNSPRTGSKAGPGAGAKTGQQKAGQGQRRAQGAPSHKGPKGPRPGGGADDARARSRQRSQAQGKPAGDAGEAGETGKAAGARQDARGQQSRPARGPRGPHDGERGGQRQRPARQQQSMANLSEAEKARIERNRQLNTVWNVFAKHYPAFRDRLPLKIGVVEDLVARHPDYERTLIVAVLKRHVNHPRYHERVAEGGSRYELDGGVSEGPGIDPSHVGRAKAALAHQKAKAEARAKEQETGKAAVPAEQAADSAGAPAVAADSAPAAHDPAAAAQATEHAAAAPQQTAEPAQGQAPEASVKASNDDAAPAANG</sequence>
<protein>
    <submittedName>
        <fullName evidence="4">ProQ/FINO family protein</fullName>
    </submittedName>
</protein>
<feature type="domain" description="ProQ/FinO" evidence="3">
    <location>
        <begin position="174"/>
        <end position="283"/>
    </location>
</feature>
<keyword evidence="5" id="KW-1185">Reference proteome</keyword>
<reference evidence="4" key="1">
    <citation type="submission" date="2022-01" db="EMBL/GenBank/DDBJ databases">
        <title>Genome sequence and assembly of Parabukholderia sp. RG36.</title>
        <authorList>
            <person name="Chhetri G."/>
        </authorList>
    </citation>
    <scope>NUCLEOTIDE SEQUENCE</scope>
    <source>
        <strain evidence="4">RG36</strain>
    </source>
</reference>
<feature type="compositionally biased region" description="Polar residues" evidence="2">
    <location>
        <begin position="1"/>
        <end position="10"/>
    </location>
</feature>
<dbReference type="EMBL" id="JAKLJA010000002">
    <property type="protein sequence ID" value="MCG5072454.1"/>
    <property type="molecule type" value="Genomic_DNA"/>
</dbReference>
<evidence type="ECO:0000313" key="5">
    <source>
        <dbReference type="Proteomes" id="UP001139308"/>
    </source>
</evidence>
<dbReference type="RefSeq" id="WP_238462214.1">
    <property type="nucleotide sequence ID" value="NZ_JAKLJA010000002.1"/>
</dbReference>
<feature type="compositionally biased region" description="Low complexity" evidence="2">
    <location>
        <begin position="292"/>
        <end position="341"/>
    </location>
</feature>
<feature type="compositionally biased region" description="Low complexity" evidence="2">
    <location>
        <begin position="61"/>
        <end position="79"/>
    </location>
</feature>
<feature type="region of interest" description="Disordered" evidence="2">
    <location>
        <begin position="1"/>
        <end position="166"/>
    </location>
</feature>